<dbReference type="CDD" id="cd16035">
    <property type="entry name" value="sulfatase_like"/>
    <property type="match status" value="1"/>
</dbReference>
<dbReference type="RefSeq" id="WP_099516540.1">
    <property type="nucleotide sequence ID" value="NZ_CP016808.1"/>
</dbReference>
<dbReference type="InterPro" id="IPR017850">
    <property type="entry name" value="Alkaline_phosphatase_core_sf"/>
</dbReference>
<evidence type="ECO:0000313" key="2">
    <source>
        <dbReference type="EMBL" id="ANY65114.1"/>
    </source>
</evidence>
<dbReference type="SUPFAM" id="SSF53649">
    <property type="entry name" value="Alkaline phosphatase-like"/>
    <property type="match status" value="1"/>
</dbReference>
<name>A0A1B2DBM7_9BACL</name>
<proteinExistence type="predicted"/>
<protein>
    <submittedName>
        <fullName evidence="2">Arylsulfatase</fullName>
    </submittedName>
</protein>
<evidence type="ECO:0000259" key="1">
    <source>
        <dbReference type="Pfam" id="PF00884"/>
    </source>
</evidence>
<sequence length="599" mass="67854">MNSQPLSRKKPNFLVILVDEERYPPFYENAEIKQWSRENLVAQQFLRKSHSMEFHRHYIGSAACCPSRATLMTGQYPSLHGVSQTTGIAKEPFDSDMFWLGSNTVPTLGNYFREAGYQTYYKGKWHFSYQDIIIPGTHQSVLSYSPENGMPDRAREELYLHANRMDDFGFSGWIGPEPHGRDPRNSGSSAAIGLSGRDIVYASEVVSLIQALAHEKERNDAAKPWLIVSSFVNPHDIVLYGALAAQLPTFNFDIGPMPPVAPAPTQNEPLDTKPRCQKSYQQIYPRALQPIINEPHYRKLYYHLQKQADMQMQKVLEALVQTSAYDDTIVIFTSDHGDLLGSHGRLHQKFYCAYEEMLHVPLIIHSKQLFPKPEPQLFNTLTSHVDLLPTMLGLAQANAGDIQSRLQKKFSEVHPFVGRDLSSFILGHNTSEPVESPIYFMIDDDVTRGQHQVNPIGIPFPSVVQPNHIETVIAPLYNDNNKQLWKYSRYYDNEQFWSEPGTRDVTFQPTASHAGSAASGSPSASNICYVAAIKTVPVAEEYELYNLTADPLETRNLAHPAFATEQTKRIQQQMAQLLDEQRQQKRIKPYLTGLSPDEL</sequence>
<dbReference type="GO" id="GO:0015024">
    <property type="term" value="F:glucuronate-2-sulfatase activity"/>
    <property type="evidence" value="ECO:0007669"/>
    <property type="project" value="TreeGrafter"/>
</dbReference>
<dbReference type="PANTHER" id="PTHR46615">
    <property type="entry name" value="ARYLSULFATASE K"/>
    <property type="match status" value="1"/>
</dbReference>
<dbReference type="Gene3D" id="3.40.720.10">
    <property type="entry name" value="Alkaline Phosphatase, subunit A"/>
    <property type="match status" value="1"/>
</dbReference>
<feature type="domain" description="Sulfatase N-terminal" evidence="1">
    <location>
        <begin position="11"/>
        <end position="396"/>
    </location>
</feature>
<dbReference type="PANTHER" id="PTHR46615:SF1">
    <property type="entry name" value="ARYLSULFATASE K"/>
    <property type="match status" value="1"/>
</dbReference>
<dbReference type="AlphaFoldDB" id="A0A1B2DBM7"/>
<gene>
    <name evidence="2" type="ORF">BBD42_00440</name>
</gene>
<dbReference type="InterPro" id="IPR000917">
    <property type="entry name" value="Sulfatase_N"/>
</dbReference>
<dbReference type="GO" id="GO:0004065">
    <property type="term" value="F:arylsulfatase activity"/>
    <property type="evidence" value="ECO:0007669"/>
    <property type="project" value="TreeGrafter"/>
</dbReference>
<dbReference type="EMBL" id="CP016808">
    <property type="protein sequence ID" value="ANY65114.1"/>
    <property type="molecule type" value="Genomic_DNA"/>
</dbReference>
<dbReference type="InterPro" id="IPR051849">
    <property type="entry name" value="GAG-degrading_sulfatase"/>
</dbReference>
<accession>A0A1B2DBM7</accession>
<reference evidence="2" key="1">
    <citation type="submission" date="2016-08" db="EMBL/GenBank/DDBJ databases">
        <title>Complete Genome Seqeunce of Paenibacillus sp. BIHB 4019 from tea rhizoplane.</title>
        <authorList>
            <person name="Thakur R."/>
            <person name="Swarnkar M.K."/>
            <person name="Gulati A."/>
        </authorList>
    </citation>
    <scope>NUCLEOTIDE SEQUENCE [LARGE SCALE GENOMIC DNA]</scope>
    <source>
        <strain evidence="2">BIHB4019</strain>
    </source>
</reference>
<dbReference type="Pfam" id="PF00884">
    <property type="entry name" value="Sulfatase"/>
    <property type="match status" value="1"/>
</dbReference>
<organism evidence="2">
    <name type="scientific">Paenibacillus sp. BIHB 4019</name>
    <dbReference type="NCBI Taxonomy" id="1870819"/>
    <lineage>
        <taxon>Bacteria</taxon>
        <taxon>Bacillati</taxon>
        <taxon>Bacillota</taxon>
        <taxon>Bacilli</taxon>
        <taxon>Bacillales</taxon>
        <taxon>Paenibacillaceae</taxon>
        <taxon>Paenibacillus</taxon>
    </lineage>
</organism>